<keyword evidence="4" id="KW-0378">Hydrolase</keyword>
<dbReference type="GO" id="GO:0003925">
    <property type="term" value="F:G protein activity"/>
    <property type="evidence" value="ECO:0007669"/>
    <property type="project" value="UniProtKB-EC"/>
</dbReference>
<dbReference type="GO" id="GO:0005525">
    <property type="term" value="F:GTP binding"/>
    <property type="evidence" value="ECO:0007669"/>
    <property type="project" value="UniProtKB-KW"/>
</dbReference>
<evidence type="ECO:0000313" key="9">
    <source>
        <dbReference type="Proteomes" id="UP000265100"/>
    </source>
</evidence>
<dbReference type="SMART" id="SM00175">
    <property type="entry name" value="RAB"/>
    <property type="match status" value="1"/>
</dbReference>
<dbReference type="Gene3D" id="3.40.50.300">
    <property type="entry name" value="P-loop containing nucleotide triphosphate hydrolases"/>
    <property type="match status" value="1"/>
</dbReference>
<reference evidence="9" key="2">
    <citation type="submission" date="2023-03" db="EMBL/GenBank/DDBJ databases">
        <authorList>
            <consortium name="Wellcome Sanger Institute Data Sharing"/>
        </authorList>
    </citation>
    <scope>NUCLEOTIDE SEQUENCE [LARGE SCALE GENOMIC DNA]</scope>
</reference>
<evidence type="ECO:0000256" key="3">
    <source>
        <dbReference type="ARBA" id="ARBA00022741"/>
    </source>
</evidence>
<keyword evidence="7" id="KW-0472">Membrane</keyword>
<accession>A0AAX7TKK1</accession>
<name>A0AAX7TKK1_ASTCA</name>
<reference evidence="8" key="3">
    <citation type="submission" date="2025-08" db="UniProtKB">
        <authorList>
            <consortium name="Ensembl"/>
        </authorList>
    </citation>
    <scope>IDENTIFICATION</scope>
</reference>
<dbReference type="SUPFAM" id="SSF52540">
    <property type="entry name" value="P-loop containing nucleoside triphosphate hydrolases"/>
    <property type="match status" value="1"/>
</dbReference>
<keyword evidence="5" id="KW-0342">GTP-binding</keyword>
<evidence type="ECO:0000256" key="6">
    <source>
        <dbReference type="ARBA" id="ARBA00048098"/>
    </source>
</evidence>
<sequence>QCSGKVLNRSEGYCRAFDFSVTEVWILPYKLCAHSSCYFLFFFCISNFSFCFFLALIVRFLTKRFIGDYEANTGALYSRKVTLEGEEVSLQIQDTPCVALQDDAEGLYCQEQINRSIYWADGYVLVFSITDHNSYRTIQPLYQHVRRIHPSGNIPVILVGNKSDLLRARQVPADEGETLAASLGGVYFEVSARENHEGVHAAFLHLCQEVIRALGGGNGEKRRGGLHLARPKSPNMQELKRRFRQVLSSKVKSATTI</sequence>
<dbReference type="InterPro" id="IPR001806">
    <property type="entry name" value="Small_GTPase"/>
</dbReference>
<protein>
    <recommendedName>
        <fullName evidence="2">small monomeric GTPase</fullName>
        <ecNumber evidence="2">3.6.5.2</ecNumber>
    </recommendedName>
</protein>
<proteinExistence type="inferred from homology"/>
<dbReference type="PRINTS" id="PR00449">
    <property type="entry name" value="RASTRNSFRMNG"/>
</dbReference>
<evidence type="ECO:0000256" key="1">
    <source>
        <dbReference type="ARBA" id="ARBA00008344"/>
    </source>
</evidence>
<dbReference type="EC" id="3.6.5.2" evidence="2"/>
<dbReference type="SMART" id="SM00174">
    <property type="entry name" value="RHO"/>
    <property type="match status" value="1"/>
</dbReference>
<comment type="similarity">
    <text evidence="1">Belongs to the small GTPase superfamily. Ras family.</text>
</comment>
<keyword evidence="7" id="KW-0812">Transmembrane</keyword>
<dbReference type="CDD" id="cd04146">
    <property type="entry name" value="RERG_RasL11_like"/>
    <property type="match status" value="1"/>
</dbReference>
<organism evidence="8 9">
    <name type="scientific">Astatotilapia calliptera</name>
    <name type="common">Eastern happy</name>
    <name type="synonym">Chromis callipterus</name>
    <dbReference type="NCBI Taxonomy" id="8154"/>
    <lineage>
        <taxon>Eukaryota</taxon>
        <taxon>Metazoa</taxon>
        <taxon>Chordata</taxon>
        <taxon>Craniata</taxon>
        <taxon>Vertebrata</taxon>
        <taxon>Euteleostomi</taxon>
        <taxon>Actinopterygii</taxon>
        <taxon>Neopterygii</taxon>
        <taxon>Teleostei</taxon>
        <taxon>Neoteleostei</taxon>
        <taxon>Acanthomorphata</taxon>
        <taxon>Ovalentaria</taxon>
        <taxon>Cichlomorphae</taxon>
        <taxon>Cichliformes</taxon>
        <taxon>Cichlidae</taxon>
        <taxon>African cichlids</taxon>
        <taxon>Pseudocrenilabrinae</taxon>
        <taxon>Haplochromini</taxon>
        <taxon>Astatotilapia</taxon>
    </lineage>
</organism>
<dbReference type="PANTHER" id="PTHR45704">
    <property type="entry name" value="RAS-LIKE FAMILY MEMBER 11"/>
    <property type="match status" value="1"/>
</dbReference>
<reference evidence="8" key="4">
    <citation type="submission" date="2025-09" db="UniProtKB">
        <authorList>
            <consortium name="Ensembl"/>
        </authorList>
    </citation>
    <scope>IDENTIFICATION</scope>
</reference>
<evidence type="ECO:0000256" key="4">
    <source>
        <dbReference type="ARBA" id="ARBA00022801"/>
    </source>
</evidence>
<dbReference type="InterPro" id="IPR027417">
    <property type="entry name" value="P-loop_NTPase"/>
</dbReference>
<dbReference type="PROSITE" id="PS51419">
    <property type="entry name" value="RAB"/>
    <property type="match status" value="1"/>
</dbReference>
<feature type="transmembrane region" description="Helical" evidence="7">
    <location>
        <begin position="38"/>
        <end position="58"/>
    </location>
</feature>
<keyword evidence="3" id="KW-0547">Nucleotide-binding</keyword>
<evidence type="ECO:0000313" key="8">
    <source>
        <dbReference type="Ensembl" id="ENSACLP00000057643.1"/>
    </source>
</evidence>
<dbReference type="SMART" id="SM00173">
    <property type="entry name" value="RAS"/>
    <property type="match status" value="1"/>
</dbReference>
<dbReference type="PROSITE" id="PS51421">
    <property type="entry name" value="RAS"/>
    <property type="match status" value="1"/>
</dbReference>
<evidence type="ECO:0000256" key="5">
    <source>
        <dbReference type="ARBA" id="ARBA00023134"/>
    </source>
</evidence>
<keyword evidence="7" id="KW-1133">Transmembrane helix</keyword>
<dbReference type="Pfam" id="PF00071">
    <property type="entry name" value="Ras"/>
    <property type="match status" value="1"/>
</dbReference>
<dbReference type="InterPro" id="IPR051065">
    <property type="entry name" value="Ras-related_GTPase"/>
</dbReference>
<evidence type="ECO:0000256" key="7">
    <source>
        <dbReference type="SAM" id="Phobius"/>
    </source>
</evidence>
<evidence type="ECO:0000256" key="2">
    <source>
        <dbReference type="ARBA" id="ARBA00011984"/>
    </source>
</evidence>
<dbReference type="Proteomes" id="UP000265100">
    <property type="component" value="Chromosome 3"/>
</dbReference>
<dbReference type="AlphaFoldDB" id="A0AAX7TKK1"/>
<dbReference type="GeneTree" id="ENSGT00940000164592"/>
<dbReference type="Ensembl" id="ENSACLT00000089780.1">
    <property type="protein sequence ID" value="ENSACLP00000057643.1"/>
    <property type="gene ID" value="ENSACLG00000019293.2"/>
</dbReference>
<reference evidence="8 9" key="1">
    <citation type="submission" date="2018-05" db="EMBL/GenBank/DDBJ databases">
        <authorList>
            <person name="Datahose"/>
        </authorList>
    </citation>
    <scope>NUCLEOTIDE SEQUENCE</scope>
</reference>
<comment type="catalytic activity">
    <reaction evidence="6">
        <text>GTP + H2O = GDP + phosphate + H(+)</text>
        <dbReference type="Rhea" id="RHEA:19669"/>
        <dbReference type="ChEBI" id="CHEBI:15377"/>
        <dbReference type="ChEBI" id="CHEBI:15378"/>
        <dbReference type="ChEBI" id="CHEBI:37565"/>
        <dbReference type="ChEBI" id="CHEBI:43474"/>
        <dbReference type="ChEBI" id="CHEBI:58189"/>
        <dbReference type="EC" id="3.6.5.2"/>
    </reaction>
</comment>
<keyword evidence="9" id="KW-1185">Reference proteome</keyword>